<evidence type="ECO:0008006" key="4">
    <source>
        <dbReference type="Google" id="ProtNLM"/>
    </source>
</evidence>
<gene>
    <name evidence="2" type="ORF">JIN81_01890</name>
</gene>
<dbReference type="RefSeq" id="WP_200275738.1">
    <property type="nucleotide sequence ID" value="NZ_JAENII010000001.1"/>
</dbReference>
<organism evidence="2 3">
    <name type="scientific">Haloferula rosea</name>
    <dbReference type="NCBI Taxonomy" id="490093"/>
    <lineage>
        <taxon>Bacteria</taxon>
        <taxon>Pseudomonadati</taxon>
        <taxon>Verrucomicrobiota</taxon>
        <taxon>Verrucomicrobiia</taxon>
        <taxon>Verrucomicrobiales</taxon>
        <taxon>Verrucomicrobiaceae</taxon>
        <taxon>Haloferula</taxon>
    </lineage>
</organism>
<evidence type="ECO:0000313" key="2">
    <source>
        <dbReference type="EMBL" id="MBK1825756.1"/>
    </source>
</evidence>
<proteinExistence type="predicted"/>
<reference evidence="2" key="1">
    <citation type="submission" date="2021-01" db="EMBL/GenBank/DDBJ databases">
        <title>Modified the classification status of verrucomicrobia.</title>
        <authorList>
            <person name="Feng X."/>
        </authorList>
    </citation>
    <scope>NUCLEOTIDE SEQUENCE</scope>
    <source>
        <strain evidence="2">KCTC 22201</strain>
    </source>
</reference>
<name>A0A934RBV2_9BACT</name>
<comment type="caution">
    <text evidence="2">The sequence shown here is derived from an EMBL/GenBank/DDBJ whole genome shotgun (WGS) entry which is preliminary data.</text>
</comment>
<evidence type="ECO:0000256" key="1">
    <source>
        <dbReference type="SAM" id="SignalP"/>
    </source>
</evidence>
<evidence type="ECO:0000313" key="3">
    <source>
        <dbReference type="Proteomes" id="UP000658278"/>
    </source>
</evidence>
<keyword evidence="1" id="KW-0732">Signal</keyword>
<dbReference type="EMBL" id="JAENII010000001">
    <property type="protein sequence ID" value="MBK1825756.1"/>
    <property type="molecule type" value="Genomic_DNA"/>
</dbReference>
<keyword evidence="3" id="KW-1185">Reference proteome</keyword>
<accession>A0A934RBV2</accession>
<feature type="chain" id="PRO_5036813671" description="DUF1460 domain-containing protein" evidence="1">
    <location>
        <begin position="23"/>
        <end position="258"/>
    </location>
</feature>
<dbReference type="Proteomes" id="UP000658278">
    <property type="component" value="Unassembled WGS sequence"/>
</dbReference>
<protein>
    <recommendedName>
        <fullName evidence="4">DUF1460 domain-containing protein</fullName>
    </recommendedName>
</protein>
<dbReference type="AlphaFoldDB" id="A0A934RBV2"/>
<feature type="signal peptide" evidence="1">
    <location>
        <begin position="1"/>
        <end position="22"/>
    </location>
</feature>
<sequence>MKRSCFGSLVLSAALAAGAGWAFRGDLERAWKKVGKPILVIGELKPEPDPERYTVLKEEAERWRLEFSKRYREARTDAARKVVIGDARVFLETVLPDMMSCWLGTPWDFNGTSETPGEGNIACGYFVATLLRDAGFRVHRYRLARQPSQNILRTFLPSSELSLRVGIPYPEYANELRQMEPGIRIVGLDTHVGFIVGRAGAFRFVHSSGSEPWCVVDESEEDATVLERSNYRVQGSLTANPAVIRKWLLGEKFPVHGH</sequence>